<sequence>MAASSCTEHRQAAPEMHEYVRWRKNEETSSECSDGMTGSHQPITSKQPLPKQSPSSATRSDNNKKRNASGGSHDEERDAT</sequence>
<dbReference type="AlphaFoldDB" id="A0AAW0U3Q4"/>
<evidence type="ECO:0000313" key="3">
    <source>
        <dbReference type="Proteomes" id="UP001487740"/>
    </source>
</evidence>
<feature type="region of interest" description="Disordered" evidence="1">
    <location>
        <begin position="1"/>
        <end position="80"/>
    </location>
</feature>
<feature type="compositionally biased region" description="Low complexity" evidence="1">
    <location>
        <begin position="45"/>
        <end position="56"/>
    </location>
</feature>
<dbReference type="EMBL" id="JARAKH010000018">
    <property type="protein sequence ID" value="KAK8394630.1"/>
    <property type="molecule type" value="Genomic_DNA"/>
</dbReference>
<name>A0AAW0U3Q4_SCYPA</name>
<reference evidence="2 3" key="1">
    <citation type="submission" date="2023-03" db="EMBL/GenBank/DDBJ databases">
        <title>High-quality genome of Scylla paramamosain provides insights in environmental adaptation.</title>
        <authorList>
            <person name="Zhang L."/>
        </authorList>
    </citation>
    <scope>NUCLEOTIDE SEQUENCE [LARGE SCALE GENOMIC DNA]</scope>
    <source>
        <strain evidence="2">LZ_2023a</strain>
        <tissue evidence="2">Muscle</tissue>
    </source>
</reference>
<dbReference type="Proteomes" id="UP001487740">
    <property type="component" value="Unassembled WGS sequence"/>
</dbReference>
<accession>A0AAW0U3Q4</accession>
<evidence type="ECO:0000256" key="1">
    <source>
        <dbReference type="SAM" id="MobiDB-lite"/>
    </source>
</evidence>
<gene>
    <name evidence="2" type="ORF">O3P69_005829</name>
</gene>
<organism evidence="2 3">
    <name type="scientific">Scylla paramamosain</name>
    <name type="common">Mud crab</name>
    <dbReference type="NCBI Taxonomy" id="85552"/>
    <lineage>
        <taxon>Eukaryota</taxon>
        <taxon>Metazoa</taxon>
        <taxon>Ecdysozoa</taxon>
        <taxon>Arthropoda</taxon>
        <taxon>Crustacea</taxon>
        <taxon>Multicrustacea</taxon>
        <taxon>Malacostraca</taxon>
        <taxon>Eumalacostraca</taxon>
        <taxon>Eucarida</taxon>
        <taxon>Decapoda</taxon>
        <taxon>Pleocyemata</taxon>
        <taxon>Brachyura</taxon>
        <taxon>Eubrachyura</taxon>
        <taxon>Portunoidea</taxon>
        <taxon>Portunidae</taxon>
        <taxon>Portuninae</taxon>
        <taxon>Scylla</taxon>
    </lineage>
</organism>
<protein>
    <submittedName>
        <fullName evidence="2">Uncharacterized protein</fullName>
    </submittedName>
</protein>
<evidence type="ECO:0000313" key="2">
    <source>
        <dbReference type="EMBL" id="KAK8394630.1"/>
    </source>
</evidence>
<comment type="caution">
    <text evidence="2">The sequence shown here is derived from an EMBL/GenBank/DDBJ whole genome shotgun (WGS) entry which is preliminary data.</text>
</comment>
<proteinExistence type="predicted"/>
<feature type="compositionally biased region" description="Basic and acidic residues" evidence="1">
    <location>
        <begin position="7"/>
        <end position="27"/>
    </location>
</feature>
<feature type="compositionally biased region" description="Polar residues" evidence="1">
    <location>
        <begin position="30"/>
        <end position="44"/>
    </location>
</feature>
<keyword evidence="3" id="KW-1185">Reference proteome</keyword>